<evidence type="ECO:0000313" key="2">
    <source>
        <dbReference type="EMBL" id="SDG14845.1"/>
    </source>
</evidence>
<reference evidence="2 3" key="1">
    <citation type="submission" date="2016-10" db="EMBL/GenBank/DDBJ databases">
        <authorList>
            <person name="de Groot N.N."/>
        </authorList>
    </citation>
    <scope>NUCLEOTIDE SEQUENCE [LARGE SCALE GENOMIC DNA]</scope>
    <source>
        <strain evidence="2 3">DSM 25584</strain>
    </source>
</reference>
<accession>A0A1G7RVL4</accession>
<dbReference type="Pfam" id="PF00581">
    <property type="entry name" value="Rhodanese"/>
    <property type="match status" value="1"/>
</dbReference>
<dbReference type="EMBL" id="FNCE01000006">
    <property type="protein sequence ID" value="SDG14845.1"/>
    <property type="molecule type" value="Genomic_DNA"/>
</dbReference>
<proteinExistence type="predicted"/>
<organism evidence="2 3">
    <name type="scientific">Limimonas halophila</name>
    <dbReference type="NCBI Taxonomy" id="1082479"/>
    <lineage>
        <taxon>Bacteria</taxon>
        <taxon>Pseudomonadati</taxon>
        <taxon>Pseudomonadota</taxon>
        <taxon>Alphaproteobacteria</taxon>
        <taxon>Rhodospirillales</taxon>
        <taxon>Rhodovibrionaceae</taxon>
        <taxon>Limimonas</taxon>
    </lineage>
</organism>
<dbReference type="SUPFAM" id="SSF52821">
    <property type="entry name" value="Rhodanese/Cell cycle control phosphatase"/>
    <property type="match status" value="1"/>
</dbReference>
<protein>
    <submittedName>
        <fullName evidence="2">Rhodanese-related sulfurtransferase</fullName>
    </submittedName>
</protein>
<dbReference type="AlphaFoldDB" id="A0A1G7RVL4"/>
<keyword evidence="3" id="KW-1185">Reference proteome</keyword>
<dbReference type="PROSITE" id="PS50206">
    <property type="entry name" value="RHODANESE_3"/>
    <property type="match status" value="1"/>
</dbReference>
<gene>
    <name evidence="2" type="ORF">SAMN05216241_10616</name>
</gene>
<dbReference type="SMART" id="SM00450">
    <property type="entry name" value="RHOD"/>
    <property type="match status" value="1"/>
</dbReference>
<evidence type="ECO:0000259" key="1">
    <source>
        <dbReference type="PROSITE" id="PS50206"/>
    </source>
</evidence>
<dbReference type="STRING" id="1082479.SAMN05216241_10616"/>
<sequence length="127" mass="13598">MNTETIDGATLENWGAQELYDAHKRGEVVIIDVRTPQEYAFEHIHGALLAPMATFDPKDLPSQEGKPIVFHCGSGKRSHRVAEACIKAGFSKIAHLAGGFAAWKQAGLPYVAIDPANGSQRVVGSAS</sequence>
<dbReference type="Gene3D" id="3.40.250.10">
    <property type="entry name" value="Rhodanese-like domain"/>
    <property type="match status" value="1"/>
</dbReference>
<dbReference type="PANTHER" id="PTHR44086:SF10">
    <property type="entry name" value="THIOSULFATE SULFURTRANSFERASE_RHODANESE-LIKE DOMAIN-CONTAINING PROTEIN 3"/>
    <property type="match status" value="1"/>
</dbReference>
<evidence type="ECO:0000313" key="3">
    <source>
        <dbReference type="Proteomes" id="UP000199415"/>
    </source>
</evidence>
<dbReference type="InterPro" id="IPR036873">
    <property type="entry name" value="Rhodanese-like_dom_sf"/>
</dbReference>
<dbReference type="InterPro" id="IPR001763">
    <property type="entry name" value="Rhodanese-like_dom"/>
</dbReference>
<dbReference type="CDD" id="cd00158">
    <property type="entry name" value="RHOD"/>
    <property type="match status" value="1"/>
</dbReference>
<dbReference type="PANTHER" id="PTHR44086">
    <property type="entry name" value="THIOSULFATE SULFURTRANSFERASE RDL2, MITOCHONDRIAL-RELATED"/>
    <property type="match status" value="1"/>
</dbReference>
<name>A0A1G7RVL4_9PROT</name>
<feature type="domain" description="Rhodanese" evidence="1">
    <location>
        <begin position="24"/>
        <end position="112"/>
    </location>
</feature>
<dbReference type="GO" id="GO:0004792">
    <property type="term" value="F:thiosulfate-cyanide sulfurtransferase activity"/>
    <property type="evidence" value="ECO:0007669"/>
    <property type="project" value="TreeGrafter"/>
</dbReference>
<keyword evidence="2" id="KW-0808">Transferase</keyword>
<dbReference type="Proteomes" id="UP000199415">
    <property type="component" value="Unassembled WGS sequence"/>
</dbReference>
<dbReference type="RefSeq" id="WP_090019951.1">
    <property type="nucleotide sequence ID" value="NZ_FNCE01000006.1"/>
</dbReference>
<dbReference type="OrthoDB" id="9807812at2"/>